<dbReference type="Proteomes" id="UP000762676">
    <property type="component" value="Unassembled WGS sequence"/>
</dbReference>
<dbReference type="AlphaFoldDB" id="A0AAV4J9C9"/>
<dbReference type="CDD" id="cd01650">
    <property type="entry name" value="RT_nLTR_like"/>
    <property type="match status" value="1"/>
</dbReference>
<name>A0AAV4J9C9_9GAST</name>
<accession>A0AAV4J9C9</accession>
<keyword evidence="2" id="KW-0255">Endonuclease</keyword>
<dbReference type="Pfam" id="PF00078">
    <property type="entry name" value="RVT_1"/>
    <property type="match status" value="1"/>
</dbReference>
<keyword evidence="2" id="KW-0378">Hydrolase</keyword>
<keyword evidence="2" id="KW-0540">Nuclease</keyword>
<sequence>MCKFKASSFDLTIVQVYAPTSDYTDEEVEQFYECLNETLKQVKSTDITIILGDFNAKLGNTAMSSTMGRHGLGSTNERGESLINFCEQKKMTIVNTLFKQPVRRLYTWKSPGDVRRNQGDYVLMSSRFKNSAVNCRTYPGADIGSDHNPVIMQMTRTAQKIDSEISEMQAGFRKASGTREAIFSLKILAEKHIEMQKDIYACFIDYSKAFDSVKHEKAMRKTDIDPNDIALISHLYWTQKTKVRVGKDLSDEVDIKKGVTQGCVLPPSLFNLYSEHIFREIDDVPGLKVNGENINNLRYADDTVLLAESENDLQNLVTIIEEKSEQYGLMMNTKKTKVMVISETEPPKVNIKVKGKCIEQIEQFKYLGQLITTDARSDDEVKSRITITMSAFTKLSHILTSKKVGLLIRLRVMKCFVWSPFLYASETWTLNKNAEKRIEAMEMWIYRRMQRISWKEKVTNKKVLESVGLQRPELLLTIQRRKMKYYGHLRRHDSIQKRILEGKIDGRRGRGRRRQTWLGNIQETSQMKMCEVCETALDRRRWRTVTAHLGDGMAPS</sequence>
<dbReference type="GO" id="GO:0004519">
    <property type="term" value="F:endonuclease activity"/>
    <property type="evidence" value="ECO:0007669"/>
    <property type="project" value="UniProtKB-KW"/>
</dbReference>
<feature type="domain" description="Reverse transcriptase" evidence="1">
    <location>
        <begin position="1"/>
        <end position="371"/>
    </location>
</feature>
<dbReference type="InterPro" id="IPR036691">
    <property type="entry name" value="Endo/exonu/phosph_ase_sf"/>
</dbReference>
<dbReference type="Pfam" id="PF14529">
    <property type="entry name" value="Exo_endo_phos_2"/>
    <property type="match status" value="1"/>
</dbReference>
<dbReference type="SUPFAM" id="SSF56672">
    <property type="entry name" value="DNA/RNA polymerases"/>
    <property type="match status" value="1"/>
</dbReference>
<dbReference type="InterPro" id="IPR043502">
    <property type="entry name" value="DNA/RNA_pol_sf"/>
</dbReference>
<gene>
    <name evidence="2" type="ORF">ElyMa_003288300</name>
</gene>
<dbReference type="SUPFAM" id="SSF56219">
    <property type="entry name" value="DNase I-like"/>
    <property type="match status" value="1"/>
</dbReference>
<protein>
    <submittedName>
        <fullName evidence="2">Endonuclease-reverse transcriptase</fullName>
    </submittedName>
</protein>
<comment type="caution">
    <text evidence="2">The sequence shown here is derived from an EMBL/GenBank/DDBJ whole genome shotgun (WGS) entry which is preliminary data.</text>
</comment>
<dbReference type="PANTHER" id="PTHR47027:SF20">
    <property type="entry name" value="REVERSE TRANSCRIPTASE-LIKE PROTEIN WITH RNA-DIRECTED DNA POLYMERASE DOMAIN"/>
    <property type="match status" value="1"/>
</dbReference>
<dbReference type="CDD" id="cd09076">
    <property type="entry name" value="L1-EN"/>
    <property type="match status" value="1"/>
</dbReference>
<dbReference type="PANTHER" id="PTHR47027">
    <property type="entry name" value="REVERSE TRANSCRIPTASE DOMAIN-CONTAINING PROTEIN"/>
    <property type="match status" value="1"/>
</dbReference>
<evidence type="ECO:0000313" key="3">
    <source>
        <dbReference type="Proteomes" id="UP000762676"/>
    </source>
</evidence>
<evidence type="ECO:0000259" key="1">
    <source>
        <dbReference type="PROSITE" id="PS50878"/>
    </source>
</evidence>
<evidence type="ECO:0000313" key="2">
    <source>
        <dbReference type="EMBL" id="GFS19394.1"/>
    </source>
</evidence>
<dbReference type="PROSITE" id="PS50878">
    <property type="entry name" value="RT_POL"/>
    <property type="match status" value="1"/>
</dbReference>
<proteinExistence type="predicted"/>
<reference evidence="2 3" key="1">
    <citation type="journal article" date="2021" name="Elife">
        <title>Chloroplast acquisition without the gene transfer in kleptoplastic sea slugs, Plakobranchus ocellatus.</title>
        <authorList>
            <person name="Maeda T."/>
            <person name="Takahashi S."/>
            <person name="Yoshida T."/>
            <person name="Shimamura S."/>
            <person name="Takaki Y."/>
            <person name="Nagai Y."/>
            <person name="Toyoda A."/>
            <person name="Suzuki Y."/>
            <person name="Arimoto A."/>
            <person name="Ishii H."/>
            <person name="Satoh N."/>
            <person name="Nishiyama T."/>
            <person name="Hasebe M."/>
            <person name="Maruyama T."/>
            <person name="Minagawa J."/>
            <person name="Obokata J."/>
            <person name="Shigenobu S."/>
        </authorList>
    </citation>
    <scope>NUCLEOTIDE SEQUENCE [LARGE SCALE GENOMIC DNA]</scope>
</reference>
<dbReference type="EMBL" id="BMAT01006759">
    <property type="protein sequence ID" value="GFS19394.1"/>
    <property type="molecule type" value="Genomic_DNA"/>
</dbReference>
<dbReference type="InterPro" id="IPR000477">
    <property type="entry name" value="RT_dom"/>
</dbReference>
<dbReference type="InterPro" id="IPR005135">
    <property type="entry name" value="Endo/exonuclease/phosphatase"/>
</dbReference>
<organism evidence="2 3">
    <name type="scientific">Elysia marginata</name>
    <dbReference type="NCBI Taxonomy" id="1093978"/>
    <lineage>
        <taxon>Eukaryota</taxon>
        <taxon>Metazoa</taxon>
        <taxon>Spiralia</taxon>
        <taxon>Lophotrochozoa</taxon>
        <taxon>Mollusca</taxon>
        <taxon>Gastropoda</taxon>
        <taxon>Heterobranchia</taxon>
        <taxon>Euthyneura</taxon>
        <taxon>Panpulmonata</taxon>
        <taxon>Sacoglossa</taxon>
        <taxon>Placobranchoidea</taxon>
        <taxon>Plakobranchidae</taxon>
        <taxon>Elysia</taxon>
    </lineage>
</organism>
<dbReference type="Gene3D" id="3.60.10.10">
    <property type="entry name" value="Endonuclease/exonuclease/phosphatase"/>
    <property type="match status" value="1"/>
</dbReference>
<keyword evidence="3" id="KW-1185">Reference proteome</keyword>